<feature type="region of interest" description="Disordered" evidence="1">
    <location>
        <begin position="381"/>
        <end position="411"/>
    </location>
</feature>
<evidence type="ECO:0000256" key="1">
    <source>
        <dbReference type="SAM" id="MobiDB-lite"/>
    </source>
</evidence>
<keyword evidence="3" id="KW-1185">Reference proteome</keyword>
<dbReference type="EMBL" id="JAWCUI010000039">
    <property type="protein sequence ID" value="KAL1893183.1"/>
    <property type="molecule type" value="Genomic_DNA"/>
</dbReference>
<feature type="compositionally biased region" description="Low complexity" evidence="1">
    <location>
        <begin position="15"/>
        <end position="33"/>
    </location>
</feature>
<evidence type="ECO:0000313" key="2">
    <source>
        <dbReference type="EMBL" id="KAL1893183.1"/>
    </source>
</evidence>
<comment type="caution">
    <text evidence="2">The sequence shown here is derived from an EMBL/GenBank/DDBJ whole genome shotgun (WGS) entry which is preliminary data.</text>
</comment>
<dbReference type="InterPro" id="IPR014752">
    <property type="entry name" value="Arrestin-like_C"/>
</dbReference>
<evidence type="ECO:0008006" key="4">
    <source>
        <dbReference type="Google" id="ProtNLM"/>
    </source>
</evidence>
<reference evidence="2 3" key="1">
    <citation type="journal article" date="2024" name="IMA Fungus">
        <title>IMA Genome - F19 : A genome assembly and annotation guide to empower mycologists, including annotated draft genome sequences of Ceratocystis pirilliformis, Diaporthe australafricana, Fusarium ophioides, Paecilomyces lecythidis, and Sporothrix stenoceras.</title>
        <authorList>
            <person name="Aylward J."/>
            <person name="Wilson A.M."/>
            <person name="Visagie C.M."/>
            <person name="Spraker J."/>
            <person name="Barnes I."/>
            <person name="Buitendag C."/>
            <person name="Ceriani C."/>
            <person name="Del Mar Angel L."/>
            <person name="du Plessis D."/>
            <person name="Fuchs T."/>
            <person name="Gasser K."/>
            <person name="Kramer D."/>
            <person name="Li W."/>
            <person name="Munsamy K."/>
            <person name="Piso A."/>
            <person name="Price J.L."/>
            <person name="Sonnekus B."/>
            <person name="Thomas C."/>
            <person name="van der Nest A."/>
            <person name="van Dijk A."/>
            <person name="van Heerden A."/>
            <person name="van Vuuren N."/>
            <person name="Yilmaz N."/>
            <person name="Duong T.A."/>
            <person name="van der Merwe N.A."/>
            <person name="Wingfield M.J."/>
            <person name="Wingfield B.D."/>
        </authorList>
    </citation>
    <scope>NUCLEOTIDE SEQUENCE [LARGE SCALE GENOMIC DNA]</scope>
    <source>
        <strain evidence="2 3">CMW 5346</strain>
    </source>
</reference>
<proteinExistence type="predicted"/>
<name>A0ABR3YXV1_9PEZI</name>
<dbReference type="PANTHER" id="PTHR31904:SF1">
    <property type="entry name" value="BYPASS OF STOP CODON PROTEIN 5-RELATED"/>
    <property type="match status" value="1"/>
</dbReference>
<accession>A0ABR3YXV1</accession>
<dbReference type="PANTHER" id="PTHR31904">
    <property type="entry name" value="BYPASS OF STOP CODON PROTEIN 5-RELATED"/>
    <property type="match status" value="1"/>
</dbReference>
<sequence>MSRTRLFLNLHGESMSGVSTNGSSSSSNFSGSGPHRSLAFPKSKMEIQLDRHFQAKVYTSGDSITGSVTIVPQRNIPFDEFEIVLLGTTYTRVEHISSPVESSHVFLKLFMPIAEDAYPVPRVLEAFQTYTLPIHFVVPHHLTLSACSHKVASPHVHAHHMRLPPTLGRGSGSGAVAAWERDDMAPEMSRVEYSIKARVYRETLKEDGSGKSTRVKVVEATQPIRILPASQLDPPLAVSKKDRAYKLQSSKTLRKGLFARSKLGRVTAVTGDDASGAPQPTPIVLHPDGIGSTPTNAYVQVYFDPARPDVPPPRVTSVSAKLTAHTHYSTSAITTFPNLGDWARTDNIAMERRGSYSTSVSLLNNTLKSFQWEAKVDNGRRDSGYCSSDSGGAEEMTTGSPRRLSPASPGNSKDMGLVYTAPLIVPLQLPMHKRTFLPTFHSCIVSRTYSLQLNISMAPASSTSSSTSSSSTGSATTVSLTVPIQIVVGDANDFLLMGQEAGSASSIATGQYYYDDTNTEGLPSFDDALEEAEADAHLMPRVMAVPDTQYQQTSVLPGYSGRQ</sequence>
<organism evidence="2 3">
    <name type="scientific">Sporothrix stenoceras</name>
    <dbReference type="NCBI Taxonomy" id="5173"/>
    <lineage>
        <taxon>Eukaryota</taxon>
        <taxon>Fungi</taxon>
        <taxon>Dikarya</taxon>
        <taxon>Ascomycota</taxon>
        <taxon>Pezizomycotina</taxon>
        <taxon>Sordariomycetes</taxon>
        <taxon>Sordariomycetidae</taxon>
        <taxon>Ophiostomatales</taxon>
        <taxon>Ophiostomataceae</taxon>
        <taxon>Sporothrix</taxon>
    </lineage>
</organism>
<feature type="region of interest" description="Disordered" evidence="1">
    <location>
        <begin position="15"/>
        <end position="36"/>
    </location>
</feature>
<dbReference type="Gene3D" id="2.60.40.640">
    <property type="match status" value="1"/>
</dbReference>
<gene>
    <name evidence="2" type="ORF">Sste5346_006615</name>
</gene>
<protein>
    <recommendedName>
        <fullName evidence="4">Arrestin-like N-terminal domain-containing protein</fullName>
    </recommendedName>
</protein>
<dbReference type="InterPro" id="IPR039634">
    <property type="entry name" value="Bul1-like"/>
</dbReference>
<evidence type="ECO:0000313" key="3">
    <source>
        <dbReference type="Proteomes" id="UP001583186"/>
    </source>
</evidence>
<dbReference type="Proteomes" id="UP001583186">
    <property type="component" value="Unassembled WGS sequence"/>
</dbReference>